<keyword evidence="8 9" id="KW-0413">Isomerase</keyword>
<feature type="active site" description="Phosphoserine intermediate" evidence="9 11">
    <location>
        <position position="59"/>
    </location>
</feature>
<feature type="binding site" evidence="9 12">
    <location>
        <position position="181"/>
    </location>
    <ligand>
        <name>substrate</name>
    </ligand>
</feature>
<keyword evidence="5 9" id="KW-0479">Metal-binding</keyword>
<evidence type="ECO:0000256" key="9">
    <source>
        <dbReference type="HAMAP-Rule" id="MF_01038"/>
    </source>
</evidence>
<evidence type="ECO:0000256" key="3">
    <source>
        <dbReference type="ARBA" id="ARBA00004798"/>
    </source>
</evidence>
<dbReference type="SUPFAM" id="SSF53649">
    <property type="entry name" value="Alkaline phosphatase-like"/>
    <property type="match status" value="1"/>
</dbReference>
<dbReference type="InterPro" id="IPR036646">
    <property type="entry name" value="PGAM_B_sf"/>
</dbReference>
<dbReference type="CDD" id="cd16010">
    <property type="entry name" value="iPGM"/>
    <property type="match status" value="1"/>
</dbReference>
<dbReference type="GO" id="GO:0030145">
    <property type="term" value="F:manganese ion binding"/>
    <property type="evidence" value="ECO:0007669"/>
    <property type="project" value="UniProtKB-UniRule"/>
</dbReference>
<feature type="binding site" evidence="9 12">
    <location>
        <position position="187"/>
    </location>
    <ligand>
        <name>substrate</name>
    </ligand>
</feature>
<dbReference type="HAMAP" id="MF_01038">
    <property type="entry name" value="GpmI"/>
    <property type="match status" value="1"/>
</dbReference>
<evidence type="ECO:0000256" key="11">
    <source>
        <dbReference type="PIRSR" id="PIRSR001492-1"/>
    </source>
</evidence>
<evidence type="ECO:0000256" key="13">
    <source>
        <dbReference type="PIRSR" id="PIRSR001492-3"/>
    </source>
</evidence>
<comment type="function">
    <text evidence="2 9">Catalyzes the interconversion of 2-phosphoglycerate and 3-phosphoglycerate.</text>
</comment>
<dbReference type="GO" id="GO:0005737">
    <property type="term" value="C:cytoplasm"/>
    <property type="evidence" value="ECO:0007669"/>
    <property type="project" value="InterPro"/>
</dbReference>
<evidence type="ECO:0000256" key="12">
    <source>
        <dbReference type="PIRSR" id="PIRSR001492-2"/>
    </source>
</evidence>
<dbReference type="Pfam" id="PF06415">
    <property type="entry name" value="iPGM_N"/>
    <property type="match status" value="1"/>
</dbReference>
<comment type="cofactor">
    <cofactor evidence="9">
        <name>Mn(2+)</name>
        <dbReference type="ChEBI" id="CHEBI:29035"/>
    </cofactor>
    <text evidence="9">Binds 2 manganese ions per subunit.</text>
</comment>
<name>A0A1F5TSJ6_9BACT</name>
<accession>A0A1F5TSJ6</accession>
<evidence type="ECO:0000313" key="17">
    <source>
        <dbReference type="Proteomes" id="UP000177579"/>
    </source>
</evidence>
<feature type="binding site" evidence="9 12">
    <location>
        <position position="334"/>
    </location>
    <ligand>
        <name>substrate</name>
    </ligand>
</feature>
<dbReference type="Pfam" id="PF01676">
    <property type="entry name" value="Metalloenzyme"/>
    <property type="match status" value="1"/>
</dbReference>
<dbReference type="FunFam" id="3.40.1450.10:FF:000002">
    <property type="entry name" value="2,3-bisphosphoglycerate-independent phosphoglycerate mutase"/>
    <property type="match status" value="1"/>
</dbReference>
<evidence type="ECO:0000313" key="16">
    <source>
        <dbReference type="EMBL" id="OGF41946.1"/>
    </source>
</evidence>
<reference evidence="16 17" key="1">
    <citation type="journal article" date="2016" name="Nat. Commun.">
        <title>Thousands of microbial genomes shed light on interconnected biogeochemical processes in an aquifer system.</title>
        <authorList>
            <person name="Anantharaman K."/>
            <person name="Brown C.T."/>
            <person name="Hug L.A."/>
            <person name="Sharon I."/>
            <person name="Castelle C.J."/>
            <person name="Probst A.J."/>
            <person name="Thomas B.C."/>
            <person name="Singh A."/>
            <person name="Wilkins M.J."/>
            <person name="Karaoz U."/>
            <person name="Brodie E.L."/>
            <person name="Williams K.H."/>
            <person name="Hubbard S.S."/>
            <person name="Banfield J.F."/>
        </authorList>
    </citation>
    <scope>NUCLEOTIDE SEQUENCE [LARGE SCALE GENOMIC DNA]</scope>
</reference>
<evidence type="ECO:0000256" key="7">
    <source>
        <dbReference type="ARBA" id="ARBA00023211"/>
    </source>
</evidence>
<dbReference type="InterPro" id="IPR005995">
    <property type="entry name" value="Pgm_bpd_ind"/>
</dbReference>
<dbReference type="UniPathway" id="UPA00109">
    <property type="reaction ID" value="UER00186"/>
</dbReference>
<feature type="binding site" evidence="9 13">
    <location>
        <position position="447"/>
    </location>
    <ligand>
        <name>Mn(2+)</name>
        <dbReference type="ChEBI" id="CHEBI:29035"/>
        <label>2</label>
    </ligand>
</feature>
<dbReference type="InterPro" id="IPR017850">
    <property type="entry name" value="Alkaline_phosphatase_core_sf"/>
</dbReference>
<dbReference type="PANTHER" id="PTHR31637">
    <property type="entry name" value="2,3-BISPHOSPHOGLYCERATE-INDEPENDENT PHOSPHOGLYCERATE MUTASE"/>
    <property type="match status" value="1"/>
</dbReference>
<evidence type="ECO:0000259" key="15">
    <source>
        <dbReference type="Pfam" id="PF06415"/>
    </source>
</evidence>
<sequence>MPLILIILDGWGIDKPNVGNAITLAKIPTINGLTKKYPSTKLHAHGRYVGLPRWQSGNSEAGHVNIGAGRVIKQDMVRISDEIDNGTFFKNSAFLGAIRHVKKMNSKIHVMGMLSNGRSPHSDPKHLVALLKLFKKRGIKEVFLHLFTDGRDSPKYSSLKLIEEFEKSNINGFKIATLMGRFYAMDRKKDWKKTKKAFDALVFGKGRKAESATTAITEAYNRGESDEFIEPYIIESENGKNTRIEDNDSVIFFNLRSDRSRQLAKVFVQNRFNKMNEKAFKRSKRLEHLYFVAMTDFGPDLDEILTAYPSVDIDETLPMELSDLRQLYIAETEKYAHVTYFFNGGYAGTVAGEKQLMIPSPDVRSYDMTPGMSSEKLVKSIIQNIHFKKKIFWKYDFTVINFACPDMVGHTGNLKAGIGCCEIIDKCVRDIVEAYLKVNGTIIITADHGNIDQMINIKTGEIFTEHTSNPVPFIIINKKLKNKIKLMNNGSLSDISPTILDLLRREKPESMSGKSLIIRNS</sequence>
<dbReference type="InterPro" id="IPR011258">
    <property type="entry name" value="BPG-indep_PGM_N"/>
</dbReference>
<dbReference type="GO" id="GO:0006007">
    <property type="term" value="P:glucose catabolic process"/>
    <property type="evidence" value="ECO:0007669"/>
    <property type="project" value="InterPro"/>
</dbReference>
<evidence type="ECO:0000256" key="6">
    <source>
        <dbReference type="ARBA" id="ARBA00023152"/>
    </source>
</evidence>
<feature type="domain" description="BPG-independent PGAM N-terminal" evidence="15">
    <location>
        <begin position="79"/>
        <end position="297"/>
    </location>
</feature>
<dbReference type="InterPro" id="IPR006124">
    <property type="entry name" value="Metalloenzyme"/>
</dbReference>
<comment type="pathway">
    <text evidence="3 9">Carbohydrate degradation; glycolysis; pyruvate from D-glyceraldehyde 3-phosphate: step 3/5.</text>
</comment>
<gene>
    <name evidence="9" type="primary">gpmI</name>
    <name evidence="16" type="ORF">A2531_04730</name>
</gene>
<feature type="binding site" evidence="9 13">
    <location>
        <position position="9"/>
    </location>
    <ligand>
        <name>Mn(2+)</name>
        <dbReference type="ChEBI" id="CHEBI:29035"/>
        <label>2</label>
    </ligand>
</feature>
<dbReference type="GO" id="GO:0006096">
    <property type="term" value="P:glycolytic process"/>
    <property type="evidence" value="ECO:0007669"/>
    <property type="project" value="UniProtKB-UniRule"/>
</dbReference>
<dbReference type="Proteomes" id="UP000177579">
    <property type="component" value="Unassembled WGS sequence"/>
</dbReference>
<dbReference type="Gene3D" id="3.40.1450.10">
    <property type="entry name" value="BPG-independent phosphoglycerate mutase, domain B"/>
    <property type="match status" value="1"/>
</dbReference>
<feature type="binding site" evidence="9 13">
    <location>
        <position position="406"/>
    </location>
    <ligand>
        <name>Mn(2+)</name>
        <dbReference type="ChEBI" id="CHEBI:29035"/>
        <label>1</label>
    </ligand>
</feature>
<evidence type="ECO:0000256" key="5">
    <source>
        <dbReference type="ARBA" id="ARBA00022723"/>
    </source>
</evidence>
<evidence type="ECO:0000259" key="14">
    <source>
        <dbReference type="Pfam" id="PF01676"/>
    </source>
</evidence>
<comment type="caution">
    <text evidence="16">The sequence shown here is derived from an EMBL/GenBank/DDBJ whole genome shotgun (WGS) entry which is preliminary data.</text>
</comment>
<protein>
    <recommendedName>
        <fullName evidence="9 10">2,3-bisphosphoglycerate-independent phosphoglycerate mutase</fullName>
        <shortName evidence="9">BPG-independent PGAM</shortName>
        <shortName evidence="9">Phosphoglyceromutase</shortName>
        <shortName evidence="9">iPGM</shortName>
        <ecNumber evidence="9 10">5.4.2.12</ecNumber>
    </recommendedName>
</protein>
<keyword evidence="7 9" id="KW-0464">Manganese</keyword>
<dbReference type="EC" id="5.4.2.12" evidence="9 10"/>
<proteinExistence type="inferred from homology"/>
<evidence type="ECO:0000256" key="4">
    <source>
        <dbReference type="ARBA" id="ARBA00008819"/>
    </source>
</evidence>
<dbReference type="PANTHER" id="PTHR31637:SF0">
    <property type="entry name" value="2,3-BISPHOSPHOGLYCERATE-INDEPENDENT PHOSPHOGLYCERATE MUTASE"/>
    <property type="match status" value="1"/>
</dbReference>
<evidence type="ECO:0000256" key="8">
    <source>
        <dbReference type="ARBA" id="ARBA00023235"/>
    </source>
</evidence>
<dbReference type="NCBIfam" id="TIGR01307">
    <property type="entry name" value="pgm_bpd_ind"/>
    <property type="match status" value="1"/>
</dbReference>
<keyword evidence="6 9" id="KW-0324">Glycolysis</keyword>
<feature type="binding site" evidence="9 12">
    <location>
        <position position="121"/>
    </location>
    <ligand>
        <name>substrate</name>
    </ligand>
</feature>
<feature type="binding site" evidence="9 12">
    <location>
        <begin position="256"/>
        <end position="259"/>
    </location>
    <ligand>
        <name>substrate</name>
    </ligand>
</feature>
<feature type="domain" description="Metalloenzyme" evidence="14">
    <location>
        <begin position="1"/>
        <end position="505"/>
    </location>
</feature>
<evidence type="ECO:0000256" key="10">
    <source>
        <dbReference type="NCBIfam" id="TIGR01307"/>
    </source>
</evidence>
<dbReference type="SUPFAM" id="SSF64158">
    <property type="entry name" value="2,3-Bisphosphoglycerate-independent phosphoglycerate mutase, substrate-binding domain"/>
    <property type="match status" value="1"/>
</dbReference>
<evidence type="ECO:0000256" key="1">
    <source>
        <dbReference type="ARBA" id="ARBA00000370"/>
    </source>
</evidence>
<feature type="binding site" evidence="9 12">
    <location>
        <begin position="151"/>
        <end position="152"/>
    </location>
    <ligand>
        <name>substrate</name>
    </ligand>
</feature>
<evidence type="ECO:0000256" key="2">
    <source>
        <dbReference type="ARBA" id="ARBA00002315"/>
    </source>
</evidence>
<dbReference type="AlphaFoldDB" id="A0A1F5TSJ6"/>
<dbReference type="GO" id="GO:0004619">
    <property type="term" value="F:phosphoglycerate mutase activity"/>
    <property type="evidence" value="ECO:0007669"/>
    <property type="project" value="UniProtKB-UniRule"/>
</dbReference>
<organism evidence="16 17">
    <name type="scientific">Candidatus Falkowbacteria bacterium RIFOXYD2_FULL_34_120</name>
    <dbReference type="NCBI Taxonomy" id="1798007"/>
    <lineage>
        <taxon>Bacteria</taxon>
        <taxon>Candidatus Falkowiibacteriota</taxon>
    </lineage>
</organism>
<comment type="similarity">
    <text evidence="4 9">Belongs to the BPG-independent phosphoglycerate mutase family.</text>
</comment>
<dbReference type="EMBL" id="MFGO01000001">
    <property type="protein sequence ID" value="OGF41946.1"/>
    <property type="molecule type" value="Genomic_DNA"/>
</dbReference>
<feature type="binding site" evidence="9 13">
    <location>
        <position position="448"/>
    </location>
    <ligand>
        <name>Mn(2+)</name>
        <dbReference type="ChEBI" id="CHEBI:29035"/>
        <label>2</label>
    </ligand>
</feature>
<feature type="binding site" evidence="9 13">
    <location>
        <position position="466"/>
    </location>
    <ligand>
        <name>Mn(2+)</name>
        <dbReference type="ChEBI" id="CHEBI:29035"/>
        <label>1</label>
    </ligand>
</feature>
<comment type="subunit">
    <text evidence="9">Monomer.</text>
</comment>
<feature type="binding site" evidence="9 13">
    <location>
        <position position="59"/>
    </location>
    <ligand>
        <name>Mn(2+)</name>
        <dbReference type="ChEBI" id="CHEBI:29035"/>
        <label>2</label>
    </ligand>
</feature>
<feature type="binding site" evidence="9 13">
    <location>
        <position position="410"/>
    </location>
    <ligand>
        <name>Mn(2+)</name>
        <dbReference type="ChEBI" id="CHEBI:29035"/>
        <label>1</label>
    </ligand>
</feature>
<dbReference type="PIRSF" id="PIRSF001492">
    <property type="entry name" value="IPGAM"/>
    <property type="match status" value="1"/>
</dbReference>
<dbReference type="Gene3D" id="3.40.720.10">
    <property type="entry name" value="Alkaline Phosphatase, subunit A"/>
    <property type="match status" value="1"/>
</dbReference>
<comment type="catalytic activity">
    <reaction evidence="1 9">
        <text>(2R)-2-phosphoglycerate = (2R)-3-phosphoglycerate</text>
        <dbReference type="Rhea" id="RHEA:15901"/>
        <dbReference type="ChEBI" id="CHEBI:58272"/>
        <dbReference type="ChEBI" id="CHEBI:58289"/>
        <dbReference type="EC" id="5.4.2.12"/>
    </reaction>
</comment>